<protein>
    <submittedName>
        <fullName evidence="2">ABC transporter permease</fullName>
    </submittedName>
</protein>
<evidence type="ECO:0000256" key="1">
    <source>
        <dbReference type="SAM" id="Phobius"/>
    </source>
</evidence>
<reference evidence="2" key="2">
    <citation type="submission" date="2021-04" db="EMBL/GenBank/DDBJ databases">
        <authorList>
            <person name="Gilroy R."/>
        </authorList>
    </citation>
    <scope>NUCLEOTIDE SEQUENCE</scope>
    <source>
        <strain evidence="2">CHK196-3914</strain>
    </source>
</reference>
<accession>A0A9D2GAT1</accession>
<organism evidence="2 3">
    <name type="scientific">Candidatus Mediterraneibacter stercoravium</name>
    <dbReference type="NCBI Taxonomy" id="2838685"/>
    <lineage>
        <taxon>Bacteria</taxon>
        <taxon>Bacillati</taxon>
        <taxon>Bacillota</taxon>
        <taxon>Clostridia</taxon>
        <taxon>Lachnospirales</taxon>
        <taxon>Lachnospiraceae</taxon>
        <taxon>Mediterraneibacter</taxon>
    </lineage>
</organism>
<dbReference type="AlphaFoldDB" id="A0A9D2GAT1"/>
<comment type="caution">
    <text evidence="2">The sequence shown here is derived from an EMBL/GenBank/DDBJ whole genome shotgun (WGS) entry which is preliminary data.</text>
</comment>
<feature type="transmembrane region" description="Helical" evidence="1">
    <location>
        <begin position="159"/>
        <end position="180"/>
    </location>
</feature>
<dbReference type="PANTHER" id="PTHR37305:SF1">
    <property type="entry name" value="MEMBRANE PROTEIN"/>
    <property type="match status" value="1"/>
</dbReference>
<dbReference type="EMBL" id="DXAY01000234">
    <property type="protein sequence ID" value="HIZ75542.1"/>
    <property type="molecule type" value="Genomic_DNA"/>
</dbReference>
<feature type="transmembrane region" description="Helical" evidence="1">
    <location>
        <begin position="231"/>
        <end position="255"/>
    </location>
</feature>
<dbReference type="Proteomes" id="UP000824116">
    <property type="component" value="Unassembled WGS sequence"/>
</dbReference>
<evidence type="ECO:0000313" key="3">
    <source>
        <dbReference type="Proteomes" id="UP000824116"/>
    </source>
</evidence>
<proteinExistence type="predicted"/>
<evidence type="ECO:0000313" key="2">
    <source>
        <dbReference type="EMBL" id="HIZ75542.1"/>
    </source>
</evidence>
<keyword evidence="1" id="KW-0472">Membrane</keyword>
<feature type="transmembrane region" description="Helical" evidence="1">
    <location>
        <begin position="21"/>
        <end position="38"/>
    </location>
</feature>
<dbReference type="PANTHER" id="PTHR37305">
    <property type="entry name" value="INTEGRAL MEMBRANE PROTEIN-RELATED"/>
    <property type="match status" value="1"/>
</dbReference>
<feature type="transmembrane region" description="Helical" evidence="1">
    <location>
        <begin position="111"/>
        <end position="139"/>
    </location>
</feature>
<keyword evidence="1" id="KW-1133">Transmembrane helix</keyword>
<name>A0A9D2GAT1_9FIRM</name>
<reference evidence="2" key="1">
    <citation type="journal article" date="2021" name="PeerJ">
        <title>Extensive microbial diversity within the chicken gut microbiome revealed by metagenomics and culture.</title>
        <authorList>
            <person name="Gilroy R."/>
            <person name="Ravi A."/>
            <person name="Getino M."/>
            <person name="Pursley I."/>
            <person name="Horton D.L."/>
            <person name="Alikhan N.F."/>
            <person name="Baker D."/>
            <person name="Gharbi K."/>
            <person name="Hall N."/>
            <person name="Watson M."/>
            <person name="Adriaenssens E.M."/>
            <person name="Foster-Nyarko E."/>
            <person name="Jarju S."/>
            <person name="Secka A."/>
            <person name="Antonio M."/>
            <person name="Oren A."/>
            <person name="Chaudhuri R.R."/>
            <person name="La Ragione R."/>
            <person name="Hildebrand F."/>
            <person name="Pallen M.J."/>
        </authorList>
    </citation>
    <scope>NUCLEOTIDE SEQUENCE</scope>
    <source>
        <strain evidence="2">CHK196-3914</strain>
    </source>
</reference>
<sequence>MLLFPVIKAELYKNICRKSTWILVIPVLLSLLITLGFRTDAVTLTITGNSGSLSCMDYLFMNWTVLSSLGLIGLLILLFSSIQFSGEIERGQIKFFLLRSSSRSGVLFGKYLSAVIVSALSTAAVLIFTVLFYYLMIAGSSHGNGEFHAAVSELTTGHILAYIGLSLISFLLWIAVSFLFGLYFGPFVDFVLTAVFLYGGNYIASQDMAVSRLFPSYWGNQMLLGSEQPDILLPALGSVILTLVLTAAVLLFAAWRFSNTDIK</sequence>
<feature type="transmembrane region" description="Helical" evidence="1">
    <location>
        <begin position="58"/>
        <end position="80"/>
    </location>
</feature>
<keyword evidence="1" id="KW-0812">Transmembrane</keyword>
<gene>
    <name evidence="2" type="ORF">H9723_09955</name>
</gene>
<feature type="transmembrane region" description="Helical" evidence="1">
    <location>
        <begin position="187"/>
        <end position="204"/>
    </location>
</feature>